<dbReference type="InterPro" id="IPR055411">
    <property type="entry name" value="LRR_FXL15/At3g58940/PEG3-like"/>
</dbReference>
<evidence type="ECO:0000259" key="1">
    <source>
        <dbReference type="PROSITE" id="PS50181"/>
    </source>
</evidence>
<proteinExistence type="predicted"/>
<dbReference type="InterPro" id="IPR032675">
    <property type="entry name" value="LRR_dom_sf"/>
</dbReference>
<dbReference type="CDD" id="cd22160">
    <property type="entry name" value="F-box_AtFBL13-like"/>
    <property type="match status" value="1"/>
</dbReference>
<dbReference type="eggNOG" id="ENOG502R43H">
    <property type="taxonomic scope" value="Eukaryota"/>
</dbReference>
<dbReference type="PROSITE" id="PS50181">
    <property type="entry name" value="FBOX"/>
    <property type="match status" value="1"/>
</dbReference>
<reference evidence="3" key="2">
    <citation type="journal article" date="2018" name="Plant J.">
        <title>The Sorghum bicolor reference genome: improved assembly, gene annotations, a transcriptome atlas, and signatures of genome organization.</title>
        <authorList>
            <person name="McCormick R.F."/>
            <person name="Truong S.K."/>
            <person name="Sreedasyam A."/>
            <person name="Jenkins J."/>
            <person name="Shu S."/>
            <person name="Sims D."/>
            <person name="Kennedy M."/>
            <person name="Amirebrahimi M."/>
            <person name="Weers B.D."/>
            <person name="McKinley B."/>
            <person name="Mattison A."/>
            <person name="Morishige D.T."/>
            <person name="Grimwood J."/>
            <person name="Schmutz J."/>
            <person name="Mullet J.E."/>
        </authorList>
    </citation>
    <scope>NUCLEOTIDE SEQUENCE [LARGE SCALE GENOMIC DNA]</scope>
    <source>
        <strain evidence="3">cv. BTx623</strain>
    </source>
</reference>
<name>A0A1Z5RI62_SORBI</name>
<dbReference type="Pfam" id="PF24758">
    <property type="entry name" value="LRR_At5g56370"/>
    <property type="match status" value="1"/>
</dbReference>
<dbReference type="Pfam" id="PF00646">
    <property type="entry name" value="F-box"/>
    <property type="match status" value="1"/>
</dbReference>
<dbReference type="KEGG" id="sbi:8076774"/>
<dbReference type="OMA" id="FRYMEGE"/>
<evidence type="ECO:0000313" key="2">
    <source>
        <dbReference type="EMBL" id="OQU83115.1"/>
    </source>
</evidence>
<dbReference type="InParanoid" id="A0A1Z5RI62"/>
<dbReference type="InterPro" id="IPR053781">
    <property type="entry name" value="F-box_AtFBL13-like"/>
</dbReference>
<sequence length="507" mass="57513">MSSTDDRLSALPDSVLARVLSSLHLKAAVQTSVLSKRWRTLWREADGVNFDTRHYRDIDYDGAKLGREFFRDALAAVGTDGRCPVRTLSVRADSYFQNDFLQGIMRTSPGMDALLAAPAMRRLEELRMELTAEFCQTREEYELPAGLLPGTSLQVLDIGGCTLGSPGNNGAVFRCLETLRMVGCVTSSETLQSMLDTAPNLSTLWLEYVSFPSFELAGLEWTTAMSMRRRILLRCPNATVSVTLMHCHCSWTDGVDLDAPGVRTLRYTGFLEHFPFSSAAPSGLPANLQHMELCFCTSRCTCRLPSRMGVAEPRAIFWESIGRFSRLRFLQLELWVINDIAVQLEQEDRFLKVFPDLRFLKLKGSCQEDRHGAAVAIANLLQCCPSMQEFHLKCDLHCDPYAFPRRRLKVRQKNKGRAEKSIMSFIKRIKSGDDDGVEELAALKARSFHCLDHHLRKIRFEFELESLNCFEVKLTKFFVENAAVLEEMEVHDGDQIVYDHIHDKFAE</sequence>
<dbReference type="Gramene" id="OQU83115">
    <property type="protein sequence ID" value="OQU83115"/>
    <property type="gene ID" value="SORBI_3005G078300"/>
</dbReference>
<accession>A0A1Z5RI62</accession>
<protein>
    <recommendedName>
        <fullName evidence="1">F-box domain-containing protein</fullName>
    </recommendedName>
</protein>
<dbReference type="Gene3D" id="3.80.10.10">
    <property type="entry name" value="Ribonuclease Inhibitor"/>
    <property type="match status" value="1"/>
</dbReference>
<dbReference type="InterPro" id="IPR001810">
    <property type="entry name" value="F-box_dom"/>
</dbReference>
<dbReference type="Proteomes" id="UP000000768">
    <property type="component" value="Chromosome 5"/>
</dbReference>
<dbReference type="InterPro" id="IPR036047">
    <property type="entry name" value="F-box-like_dom_sf"/>
</dbReference>
<reference evidence="2 3" key="1">
    <citation type="journal article" date="2009" name="Nature">
        <title>The Sorghum bicolor genome and the diversification of grasses.</title>
        <authorList>
            <person name="Paterson A.H."/>
            <person name="Bowers J.E."/>
            <person name="Bruggmann R."/>
            <person name="Dubchak I."/>
            <person name="Grimwood J."/>
            <person name="Gundlach H."/>
            <person name="Haberer G."/>
            <person name="Hellsten U."/>
            <person name="Mitros T."/>
            <person name="Poliakov A."/>
            <person name="Schmutz J."/>
            <person name="Spannagl M."/>
            <person name="Tang H."/>
            <person name="Wang X."/>
            <person name="Wicker T."/>
            <person name="Bharti A.K."/>
            <person name="Chapman J."/>
            <person name="Feltus F.A."/>
            <person name="Gowik U."/>
            <person name="Grigoriev I.V."/>
            <person name="Lyons E."/>
            <person name="Maher C.A."/>
            <person name="Martis M."/>
            <person name="Narechania A."/>
            <person name="Otillar R.P."/>
            <person name="Penning B.W."/>
            <person name="Salamov A.A."/>
            <person name="Wang Y."/>
            <person name="Zhang L."/>
            <person name="Carpita N.C."/>
            <person name="Freeling M."/>
            <person name="Gingle A.R."/>
            <person name="Hash C.T."/>
            <person name="Keller B."/>
            <person name="Klein P."/>
            <person name="Kresovich S."/>
            <person name="McCann M.C."/>
            <person name="Ming R."/>
            <person name="Peterson D.G."/>
            <person name="Mehboob-ur-Rahman"/>
            <person name="Ware D."/>
            <person name="Westhoff P."/>
            <person name="Mayer K.F."/>
            <person name="Messing J."/>
            <person name="Rokhsar D.S."/>
        </authorList>
    </citation>
    <scope>NUCLEOTIDE SEQUENCE [LARGE SCALE GENOMIC DNA]</scope>
    <source>
        <strain evidence="3">cv. BTx623</strain>
    </source>
</reference>
<gene>
    <name evidence="2" type="ORF">SORBI_3005G078300</name>
</gene>
<dbReference type="SUPFAM" id="SSF52047">
    <property type="entry name" value="RNI-like"/>
    <property type="match status" value="1"/>
</dbReference>
<keyword evidence="3" id="KW-1185">Reference proteome</keyword>
<evidence type="ECO:0000313" key="3">
    <source>
        <dbReference type="Proteomes" id="UP000000768"/>
    </source>
</evidence>
<dbReference type="PANTHER" id="PTHR32141:SF26">
    <property type="entry name" value="OS08G0328600 PROTEIN"/>
    <property type="match status" value="1"/>
</dbReference>
<dbReference type="OrthoDB" id="679495at2759"/>
<feature type="domain" description="F-box" evidence="1">
    <location>
        <begin position="5"/>
        <end position="58"/>
    </location>
</feature>
<dbReference type="PANTHER" id="PTHR32141">
    <property type="match status" value="1"/>
</dbReference>
<organism evidence="2 3">
    <name type="scientific">Sorghum bicolor</name>
    <name type="common">Sorghum</name>
    <name type="synonym">Sorghum vulgare</name>
    <dbReference type="NCBI Taxonomy" id="4558"/>
    <lineage>
        <taxon>Eukaryota</taxon>
        <taxon>Viridiplantae</taxon>
        <taxon>Streptophyta</taxon>
        <taxon>Embryophyta</taxon>
        <taxon>Tracheophyta</taxon>
        <taxon>Spermatophyta</taxon>
        <taxon>Magnoliopsida</taxon>
        <taxon>Liliopsida</taxon>
        <taxon>Poales</taxon>
        <taxon>Poaceae</taxon>
        <taxon>PACMAD clade</taxon>
        <taxon>Panicoideae</taxon>
        <taxon>Andropogonodae</taxon>
        <taxon>Andropogoneae</taxon>
        <taxon>Sorghinae</taxon>
        <taxon>Sorghum</taxon>
    </lineage>
</organism>
<dbReference type="AlphaFoldDB" id="A0A1Z5RI62"/>
<dbReference type="InterPro" id="IPR055302">
    <property type="entry name" value="F-box_dom-containing"/>
</dbReference>
<dbReference type="EMBL" id="CM000764">
    <property type="protein sequence ID" value="OQU83115.1"/>
    <property type="molecule type" value="Genomic_DNA"/>
</dbReference>
<dbReference type="SUPFAM" id="SSF81383">
    <property type="entry name" value="F-box domain"/>
    <property type="match status" value="1"/>
</dbReference>